<name>I2GCL4_9BACT</name>
<proteinExistence type="predicted"/>
<evidence type="ECO:0000313" key="2">
    <source>
        <dbReference type="Proteomes" id="UP000009309"/>
    </source>
</evidence>
<gene>
    <name evidence="1" type="ORF">BN8_00577</name>
</gene>
<dbReference type="Proteomes" id="UP000009309">
    <property type="component" value="Unassembled WGS sequence"/>
</dbReference>
<comment type="caution">
    <text evidence="1">The sequence shown here is derived from an EMBL/GenBank/DDBJ whole genome shotgun (WGS) entry which is preliminary data.</text>
</comment>
<dbReference type="AlphaFoldDB" id="I2GCL4"/>
<protein>
    <submittedName>
        <fullName evidence="1">Uncharacterized protein</fullName>
    </submittedName>
</protein>
<sequence length="55" mass="6257">MSQAVCMLYLNMKHAYLFGANVNVLMIQTYHCLYKQTGQTDQLPNSPDCLPVYAD</sequence>
<dbReference type="EMBL" id="CAIT01000004">
    <property type="protein sequence ID" value="CCH51638.1"/>
    <property type="molecule type" value="Genomic_DNA"/>
</dbReference>
<accession>I2GCL4</accession>
<reference evidence="1 2" key="1">
    <citation type="journal article" date="2012" name="J. Bacteriol.">
        <title>Genome Sequence of the Filamentous Bacterium Fibrisoma limi BUZ 3T.</title>
        <authorList>
            <person name="Filippini M."/>
            <person name="Qi W."/>
            <person name="Jaenicke S."/>
            <person name="Goesmann A."/>
            <person name="Smits T.H."/>
            <person name="Bagheri H.C."/>
        </authorList>
    </citation>
    <scope>NUCLEOTIDE SEQUENCE [LARGE SCALE GENOMIC DNA]</scope>
    <source>
        <strain evidence="2">BUZ 3T</strain>
    </source>
</reference>
<organism evidence="1 2">
    <name type="scientific">Fibrisoma limi BUZ 3</name>
    <dbReference type="NCBI Taxonomy" id="1185876"/>
    <lineage>
        <taxon>Bacteria</taxon>
        <taxon>Pseudomonadati</taxon>
        <taxon>Bacteroidota</taxon>
        <taxon>Cytophagia</taxon>
        <taxon>Cytophagales</taxon>
        <taxon>Spirosomataceae</taxon>
        <taxon>Fibrisoma</taxon>
    </lineage>
</organism>
<dbReference type="STRING" id="1185876.BN8_00577"/>
<evidence type="ECO:0000313" key="1">
    <source>
        <dbReference type="EMBL" id="CCH51638.1"/>
    </source>
</evidence>
<keyword evidence="2" id="KW-1185">Reference proteome</keyword>